<accession>A0A5D4SY06</accession>
<evidence type="ECO:0008006" key="3">
    <source>
        <dbReference type="Google" id="ProtNLM"/>
    </source>
</evidence>
<protein>
    <recommendedName>
        <fullName evidence="3">TraB/GumN family protein</fullName>
    </recommendedName>
</protein>
<dbReference type="OrthoDB" id="2080342at2"/>
<gene>
    <name evidence="1" type="ORF">FZC76_11015</name>
</gene>
<reference evidence="1 2" key="1">
    <citation type="submission" date="2019-08" db="EMBL/GenBank/DDBJ databases">
        <title>Bacillus genomes from the desert of Cuatro Cienegas, Coahuila.</title>
        <authorList>
            <person name="Olmedo-Alvarez G."/>
        </authorList>
    </citation>
    <scope>NUCLEOTIDE SEQUENCE [LARGE SCALE GENOMIC DNA]</scope>
    <source>
        <strain evidence="1 2">CH28_1T</strain>
    </source>
</reference>
<evidence type="ECO:0000313" key="2">
    <source>
        <dbReference type="Proteomes" id="UP000322524"/>
    </source>
</evidence>
<dbReference type="AlphaFoldDB" id="A0A5D4SY06"/>
<dbReference type="Proteomes" id="UP000322524">
    <property type="component" value="Unassembled WGS sequence"/>
</dbReference>
<proteinExistence type="predicted"/>
<sequence length="243" mass="28445">MSNKPSIMILGTDHFEKSAVQDYARTDELDIFTSEKQLEINNVLTTLKEYTPTKILLEYPLKYQSNLTKEFQEYLDGKLKLSANERHQIGFQLAKELGHKNIFAVDWNEDEGVPDIFGYMQKQETQNSKQIFMDIEKVIDEANNKSQTSTIWEYLLFLNDTEQVRKSHQIYMDMAMIVDNDNPIGAKWVANYWYYRNLLIYKNIKSLASENDRLLVIYGVGHVYLLNQLIYEGGVFKIENVEV</sequence>
<dbReference type="Pfam" id="PF18950">
    <property type="entry name" value="DUF5694"/>
    <property type="match status" value="1"/>
</dbReference>
<organism evidence="1 2">
    <name type="scientific">Sutcliffiella horikoshii</name>
    <dbReference type="NCBI Taxonomy" id="79883"/>
    <lineage>
        <taxon>Bacteria</taxon>
        <taxon>Bacillati</taxon>
        <taxon>Bacillota</taxon>
        <taxon>Bacilli</taxon>
        <taxon>Bacillales</taxon>
        <taxon>Bacillaceae</taxon>
        <taxon>Sutcliffiella</taxon>
    </lineage>
</organism>
<dbReference type="RefSeq" id="WP_148988237.1">
    <property type="nucleotide sequence ID" value="NZ_VTEV01000004.1"/>
</dbReference>
<name>A0A5D4SY06_9BACI</name>
<comment type="caution">
    <text evidence="1">The sequence shown here is derived from an EMBL/GenBank/DDBJ whole genome shotgun (WGS) entry which is preliminary data.</text>
</comment>
<evidence type="ECO:0000313" key="1">
    <source>
        <dbReference type="EMBL" id="TYS68263.1"/>
    </source>
</evidence>
<dbReference type="InterPro" id="IPR043749">
    <property type="entry name" value="DUF5694"/>
</dbReference>
<dbReference type="EMBL" id="VTEV01000004">
    <property type="protein sequence ID" value="TYS68263.1"/>
    <property type="molecule type" value="Genomic_DNA"/>
</dbReference>